<dbReference type="Pfam" id="PF04239">
    <property type="entry name" value="DUF421"/>
    <property type="match status" value="1"/>
</dbReference>
<dbReference type="GO" id="GO:0005886">
    <property type="term" value="C:plasma membrane"/>
    <property type="evidence" value="ECO:0007669"/>
    <property type="project" value="UniProtKB-SubCell"/>
</dbReference>
<dbReference type="InterPro" id="IPR023090">
    <property type="entry name" value="UPF0702_alpha/beta_dom_sf"/>
</dbReference>
<evidence type="ECO:0000256" key="3">
    <source>
        <dbReference type="ARBA" id="ARBA00022475"/>
    </source>
</evidence>
<dbReference type="Gene3D" id="3.30.240.20">
    <property type="entry name" value="bsu07140 like domains"/>
    <property type="match status" value="1"/>
</dbReference>
<gene>
    <name evidence="10" type="ORF">FQV37_414</name>
</gene>
<evidence type="ECO:0000256" key="6">
    <source>
        <dbReference type="ARBA" id="ARBA00023136"/>
    </source>
</evidence>
<comment type="caution">
    <text evidence="10">The sequence shown here is derived from an EMBL/GenBank/DDBJ whole genome shotgun (WGS) entry which is preliminary data.</text>
</comment>
<keyword evidence="4 7" id="KW-0812">Transmembrane</keyword>
<keyword evidence="11" id="KW-1185">Reference proteome</keyword>
<evidence type="ECO:0000259" key="8">
    <source>
        <dbReference type="Pfam" id="PF04239"/>
    </source>
</evidence>
<dbReference type="RefSeq" id="WP_160021700.1">
    <property type="nucleotide sequence ID" value="NZ_VZIZ01000014.1"/>
</dbReference>
<comment type="similarity">
    <text evidence="2">Belongs to the UPF0702 family.</text>
</comment>
<evidence type="ECO:0000313" key="11">
    <source>
        <dbReference type="Proteomes" id="UP000471465"/>
    </source>
</evidence>
<accession>A0A6N7C2F2</accession>
<dbReference type="InterPro" id="IPR048454">
    <property type="entry name" value="YetF_N"/>
</dbReference>
<dbReference type="Pfam" id="PF20730">
    <property type="entry name" value="YetF_N"/>
    <property type="match status" value="1"/>
</dbReference>
<feature type="transmembrane region" description="Helical" evidence="7">
    <location>
        <begin position="46"/>
        <end position="65"/>
    </location>
</feature>
<proteinExistence type="inferred from homology"/>
<dbReference type="AlphaFoldDB" id="A0A6N7C2F2"/>
<dbReference type="Proteomes" id="UP000471465">
    <property type="component" value="Unassembled WGS sequence"/>
</dbReference>
<name>A0A6N7C2F2_9GAMM</name>
<comment type="subcellular location">
    <subcellularLocation>
        <location evidence="1">Cell membrane</location>
        <topology evidence="1">Multi-pass membrane protein</topology>
    </subcellularLocation>
</comment>
<organism evidence="10 11">
    <name type="scientific">Psychrobacter nivimaris</name>
    <dbReference type="NCBI Taxonomy" id="281738"/>
    <lineage>
        <taxon>Bacteria</taxon>
        <taxon>Pseudomonadati</taxon>
        <taxon>Pseudomonadota</taxon>
        <taxon>Gammaproteobacteria</taxon>
        <taxon>Moraxellales</taxon>
        <taxon>Moraxellaceae</taxon>
        <taxon>Psychrobacter</taxon>
    </lineage>
</organism>
<sequence>MDWASIFIYDTTWLFAVEILIRVTVMFVLIITFLRFTGKRGVRQLSIFELTIILSLGSIAGDPMFTEDLPIIQAVLIMGTVISLYRLCTWAMMKFQPFEDLLEGRSMYIVEDGMLVLDKIKQGEMSHDEFFAEMRQQGVEHLGQVRTGLLEADGNFSILLHTSEKTDYGMPLFPKQYRPVEQVEAGVYYACMYCGYVDEISDPNHCCPRCEDNCNNWAKALNNHIVK</sequence>
<feature type="transmembrane region" description="Helical" evidence="7">
    <location>
        <begin position="71"/>
        <end position="88"/>
    </location>
</feature>
<evidence type="ECO:0000256" key="5">
    <source>
        <dbReference type="ARBA" id="ARBA00022989"/>
    </source>
</evidence>
<dbReference type="PANTHER" id="PTHR34582:SF6">
    <property type="entry name" value="UPF0702 TRANSMEMBRANE PROTEIN YCAP"/>
    <property type="match status" value="1"/>
</dbReference>
<evidence type="ECO:0000259" key="9">
    <source>
        <dbReference type="Pfam" id="PF20730"/>
    </source>
</evidence>
<dbReference type="PANTHER" id="PTHR34582">
    <property type="entry name" value="UPF0702 TRANSMEMBRANE PROTEIN YCAP"/>
    <property type="match status" value="1"/>
</dbReference>
<feature type="transmembrane region" description="Helical" evidence="7">
    <location>
        <begin position="12"/>
        <end position="34"/>
    </location>
</feature>
<evidence type="ECO:0000256" key="4">
    <source>
        <dbReference type="ARBA" id="ARBA00022692"/>
    </source>
</evidence>
<keyword evidence="6 7" id="KW-0472">Membrane</keyword>
<feature type="domain" description="YetF C-terminal" evidence="8">
    <location>
        <begin position="94"/>
        <end position="172"/>
    </location>
</feature>
<evidence type="ECO:0000256" key="2">
    <source>
        <dbReference type="ARBA" id="ARBA00006448"/>
    </source>
</evidence>
<keyword evidence="3" id="KW-1003">Cell membrane</keyword>
<dbReference type="InterPro" id="IPR007353">
    <property type="entry name" value="DUF421"/>
</dbReference>
<dbReference type="EMBL" id="VZIZ01000014">
    <property type="protein sequence ID" value="KAF0568910.1"/>
    <property type="molecule type" value="Genomic_DNA"/>
</dbReference>
<evidence type="ECO:0000256" key="7">
    <source>
        <dbReference type="SAM" id="Phobius"/>
    </source>
</evidence>
<protein>
    <submittedName>
        <fullName evidence="10">Putative inner membrane protein</fullName>
    </submittedName>
</protein>
<evidence type="ECO:0000313" key="10">
    <source>
        <dbReference type="EMBL" id="KAF0568910.1"/>
    </source>
</evidence>
<evidence type="ECO:0000256" key="1">
    <source>
        <dbReference type="ARBA" id="ARBA00004651"/>
    </source>
</evidence>
<keyword evidence="5 7" id="KW-1133">Transmembrane helix</keyword>
<reference evidence="10 11" key="1">
    <citation type="submission" date="2019-09" db="EMBL/GenBank/DDBJ databases">
        <title>Draft genome sequence of Psychrobacter nivimaris LAMA 639, in search for biotechnological relevant genes.</title>
        <authorList>
            <person name="Lima A.O.S."/>
            <person name="Staloch B.E.K."/>
            <person name="Freitas R.C."/>
            <person name="Niero H."/>
            <person name="Silva M.A.C."/>
        </authorList>
    </citation>
    <scope>NUCLEOTIDE SEQUENCE [LARGE SCALE GENOMIC DNA]</scope>
    <source>
        <strain evidence="10 11">LAMA 639</strain>
    </source>
</reference>
<feature type="domain" description="YetF-like N-terminal transmembrane" evidence="9">
    <location>
        <begin position="17"/>
        <end position="88"/>
    </location>
</feature>